<dbReference type="InterPro" id="IPR042098">
    <property type="entry name" value="TauD-like_sf"/>
</dbReference>
<evidence type="ECO:0000313" key="4">
    <source>
        <dbReference type="Proteomes" id="UP000699042"/>
    </source>
</evidence>
<feature type="non-terminal residue" evidence="3">
    <location>
        <position position="1"/>
    </location>
</feature>
<dbReference type="PANTHER" id="PTHR10696:SF21">
    <property type="entry name" value="TAUD_TFDA-LIKE DOMAIN-CONTAINING PROTEIN"/>
    <property type="match status" value="1"/>
</dbReference>
<evidence type="ECO:0000313" key="3">
    <source>
        <dbReference type="EMBL" id="KAG7041263.1"/>
    </source>
</evidence>
<protein>
    <submittedName>
        <fullName evidence="3">Clavaminate synthase-like protein</fullName>
    </submittedName>
</protein>
<evidence type="ECO:0000259" key="2">
    <source>
        <dbReference type="Pfam" id="PF02668"/>
    </source>
</evidence>
<keyword evidence="1" id="KW-0560">Oxidoreductase</keyword>
<dbReference type="InterPro" id="IPR050411">
    <property type="entry name" value="AlphaKG_dependent_hydroxylases"/>
</dbReference>
<proteinExistence type="predicted"/>
<dbReference type="GO" id="GO:0016491">
    <property type="term" value="F:oxidoreductase activity"/>
    <property type="evidence" value="ECO:0007669"/>
    <property type="project" value="UniProtKB-KW"/>
</dbReference>
<dbReference type="EMBL" id="JAESDN010000015">
    <property type="protein sequence ID" value="KAG7041263.1"/>
    <property type="molecule type" value="Genomic_DNA"/>
</dbReference>
<dbReference type="Pfam" id="PF02668">
    <property type="entry name" value="TauD"/>
    <property type="match status" value="1"/>
</dbReference>
<evidence type="ECO:0000256" key="1">
    <source>
        <dbReference type="ARBA" id="ARBA00023002"/>
    </source>
</evidence>
<dbReference type="AlphaFoldDB" id="A0A9P7U6D4"/>
<feature type="domain" description="TauD/TfdA-like" evidence="2">
    <location>
        <begin position="132"/>
        <end position="417"/>
    </location>
</feature>
<gene>
    <name evidence="3" type="ORF">JMJ77_003370</name>
</gene>
<dbReference type="PANTHER" id="PTHR10696">
    <property type="entry name" value="GAMMA-BUTYROBETAINE HYDROXYLASE-RELATED"/>
    <property type="match status" value="1"/>
</dbReference>
<dbReference type="Gene3D" id="3.60.130.10">
    <property type="entry name" value="Clavaminate synthase-like"/>
    <property type="match status" value="1"/>
</dbReference>
<organism evidence="3 4">
    <name type="scientific">Colletotrichum scovillei</name>
    <dbReference type="NCBI Taxonomy" id="1209932"/>
    <lineage>
        <taxon>Eukaryota</taxon>
        <taxon>Fungi</taxon>
        <taxon>Dikarya</taxon>
        <taxon>Ascomycota</taxon>
        <taxon>Pezizomycotina</taxon>
        <taxon>Sordariomycetes</taxon>
        <taxon>Hypocreomycetidae</taxon>
        <taxon>Glomerellales</taxon>
        <taxon>Glomerellaceae</taxon>
        <taxon>Colletotrichum</taxon>
        <taxon>Colletotrichum acutatum species complex</taxon>
    </lineage>
</organism>
<comment type="caution">
    <text evidence="3">The sequence shown here is derived from an EMBL/GenBank/DDBJ whole genome shotgun (WGS) entry which is preliminary data.</text>
</comment>
<dbReference type="Proteomes" id="UP000699042">
    <property type="component" value="Unassembled WGS sequence"/>
</dbReference>
<dbReference type="SUPFAM" id="SSF51197">
    <property type="entry name" value="Clavaminate synthase-like"/>
    <property type="match status" value="1"/>
</dbReference>
<dbReference type="InterPro" id="IPR003819">
    <property type="entry name" value="TauD/TfdA-like"/>
</dbReference>
<accession>A0A9P7U6D4</accession>
<name>A0A9P7U6D4_9PEZI</name>
<sequence length="453" mass="50299">RIESRALINRFRRRACDVLEPSSFLWFPAFIFLGDSDIDSSQPPTMAAIAVDQTLKTSVGSPEQRFQVRNALPSSPFEAFDVPGQQDTADFGLPWSASFPLGLKASKTLGLSESIDAIENFAQSGNLSGLIKEHGGAILIRGLPIETPHDYSKVAHAFGFRPHVEVGRPPLRTILAPNVKTANEGPPELPIWPHSEYGWSTINPSWLTFSALQIPESGGATPITSAIYIAHELSRLKPQFLSNLLNKGVKYVYRYTTKPLVSNTGTSVRGAYGQEVRDEDDEVTARRKIEAEVRRHSNRFEWHDDGSLSVTHIVPAVRIHDPTGATVFFGNVTSAWGRSRHHGATRPPFRGDDGSYHPPPTYGDDTPIDVEDLDLLLKLAEEGAVDVEWQKGDLVLLDNYAVMHSRKPWKGQRQVLAALWDDDGRIRDFPEGLELLKGSPRVPRTEFDENEGR</sequence>
<keyword evidence="4" id="KW-1185">Reference proteome</keyword>
<reference evidence="3" key="1">
    <citation type="submission" date="2021-05" db="EMBL/GenBank/DDBJ databases">
        <title>Comparative genomics of three Colletotrichum scovillei strains and genetic complementation revealed genes involved fungal growth and virulence on chili pepper.</title>
        <authorList>
            <person name="Hsieh D.-K."/>
            <person name="Chuang S.-C."/>
            <person name="Chen C.-Y."/>
            <person name="Chao Y.-T."/>
            <person name="Lu M.-Y.J."/>
            <person name="Lee M.-H."/>
            <person name="Shih M.-C."/>
        </authorList>
    </citation>
    <scope>NUCLEOTIDE SEQUENCE</scope>
    <source>
        <strain evidence="3">Coll-153</strain>
    </source>
</reference>